<reference evidence="2 3" key="1">
    <citation type="submission" date="2023-09" db="EMBL/GenBank/DDBJ databases">
        <authorList>
            <person name="Rey-Velasco X."/>
        </authorList>
    </citation>
    <scope>NUCLEOTIDE SEQUENCE [LARGE SCALE GENOMIC DNA]</scope>
    <source>
        <strain evidence="2 3">F188</strain>
    </source>
</reference>
<evidence type="ECO:0000256" key="1">
    <source>
        <dbReference type="SAM" id="Phobius"/>
    </source>
</evidence>
<feature type="transmembrane region" description="Helical" evidence="1">
    <location>
        <begin position="42"/>
        <end position="61"/>
    </location>
</feature>
<keyword evidence="3" id="KW-1185">Reference proteome</keyword>
<dbReference type="EMBL" id="JAVRHM010000021">
    <property type="protein sequence ID" value="MDT0691236.1"/>
    <property type="molecule type" value="Genomic_DNA"/>
</dbReference>
<keyword evidence="1" id="KW-1133">Transmembrane helix</keyword>
<evidence type="ECO:0000313" key="2">
    <source>
        <dbReference type="EMBL" id="MDT0691236.1"/>
    </source>
</evidence>
<gene>
    <name evidence="2" type="ORF">RM549_15680</name>
</gene>
<sequence>MEENKKTTEKELEKESLVLTIKKSTADRLVTFDNGLNEKTRWIFYTSLALIVFSLLIWNLVSSFNPTKKGYEMLGPEITTRYSEVELPQEPDYLKLKALKINAFLDTLRSNPETIHIYDSIMITRPGLKDSINLYMNR</sequence>
<name>A0ABU3E5F6_9FLAO</name>
<keyword evidence="1" id="KW-0812">Transmembrane</keyword>
<dbReference type="Proteomes" id="UP001261624">
    <property type="component" value="Unassembled WGS sequence"/>
</dbReference>
<accession>A0ABU3E5F6</accession>
<organism evidence="2 3">
    <name type="scientific">Autumnicola patrickiae</name>
    <dbReference type="NCBI Taxonomy" id="3075591"/>
    <lineage>
        <taxon>Bacteria</taxon>
        <taxon>Pseudomonadati</taxon>
        <taxon>Bacteroidota</taxon>
        <taxon>Flavobacteriia</taxon>
        <taxon>Flavobacteriales</taxon>
        <taxon>Flavobacteriaceae</taxon>
        <taxon>Autumnicola</taxon>
    </lineage>
</organism>
<dbReference type="RefSeq" id="WP_311686538.1">
    <property type="nucleotide sequence ID" value="NZ_JAVRHM010000021.1"/>
</dbReference>
<comment type="caution">
    <text evidence="2">The sequence shown here is derived from an EMBL/GenBank/DDBJ whole genome shotgun (WGS) entry which is preliminary data.</text>
</comment>
<keyword evidence="1" id="KW-0472">Membrane</keyword>
<proteinExistence type="predicted"/>
<protein>
    <submittedName>
        <fullName evidence="2">Uncharacterized protein</fullName>
    </submittedName>
</protein>
<evidence type="ECO:0000313" key="3">
    <source>
        <dbReference type="Proteomes" id="UP001261624"/>
    </source>
</evidence>